<organism evidence="2 3">
    <name type="scientific">Gemelliphila palaticanis</name>
    <dbReference type="NCBI Taxonomy" id="81950"/>
    <lineage>
        <taxon>Bacteria</taxon>
        <taxon>Bacillati</taxon>
        <taxon>Bacillota</taxon>
        <taxon>Bacilli</taxon>
        <taxon>Bacillales</taxon>
        <taxon>Gemellaceae</taxon>
        <taxon>Gemelliphila</taxon>
    </lineage>
</organism>
<dbReference type="PANTHER" id="PTHR39173">
    <property type="entry name" value="ACETYLTRANSFERASE"/>
    <property type="match status" value="1"/>
</dbReference>
<dbReference type="PANTHER" id="PTHR39173:SF1">
    <property type="entry name" value="ACETYLTRANSFERASE"/>
    <property type="match status" value="1"/>
</dbReference>
<dbReference type="EMBL" id="JACBYF010000033">
    <property type="protein sequence ID" value="NYS48149.1"/>
    <property type="molecule type" value="Genomic_DNA"/>
</dbReference>
<dbReference type="SUPFAM" id="SSF55729">
    <property type="entry name" value="Acyl-CoA N-acyltransferases (Nat)"/>
    <property type="match status" value="1"/>
</dbReference>
<dbReference type="InterPro" id="IPR000182">
    <property type="entry name" value="GNAT_dom"/>
</dbReference>
<accession>A0ABX2T3U8</accession>
<reference evidence="2 3" key="1">
    <citation type="submission" date="2020-07" db="EMBL/GenBank/DDBJ databases">
        <title>MOT database genomes.</title>
        <authorList>
            <person name="Joseph S."/>
            <person name="Aduse-Opoku J."/>
            <person name="Hashim A."/>
            <person name="Wade W."/>
            <person name="Curtis M."/>
        </authorList>
    </citation>
    <scope>NUCLEOTIDE SEQUENCE [LARGE SCALE GENOMIC DNA]</scope>
    <source>
        <strain evidence="2 3">CIP 106318</strain>
    </source>
</reference>
<sequence length="170" mass="19771">MIKFRELNFEDEYMLNNYKQTFLKLNEDIHGASGLSSTDTRVWIKNLEKFKSKSTTPKNFVPANTFILTDEENILGIINLRHELNDYLYNYGGHIGYSVHPDFRKLGYAKKMLNLCINFAFNELNLNSLLLTCDTENIASKKTIISCGGILENVIEEKDRFTARFYIHKK</sequence>
<dbReference type="PROSITE" id="PS51186">
    <property type="entry name" value="GNAT"/>
    <property type="match status" value="1"/>
</dbReference>
<dbReference type="InterPro" id="IPR016181">
    <property type="entry name" value="Acyl_CoA_acyltransferase"/>
</dbReference>
<dbReference type="RefSeq" id="WP_179941928.1">
    <property type="nucleotide sequence ID" value="NZ_JACBYF010000033.1"/>
</dbReference>
<dbReference type="CDD" id="cd04301">
    <property type="entry name" value="NAT_SF"/>
    <property type="match status" value="1"/>
</dbReference>
<dbReference type="Gene3D" id="3.40.630.30">
    <property type="match status" value="1"/>
</dbReference>
<comment type="caution">
    <text evidence="2">The sequence shown here is derived from an EMBL/GenBank/DDBJ whole genome shotgun (WGS) entry which is preliminary data.</text>
</comment>
<dbReference type="Pfam" id="PF13302">
    <property type="entry name" value="Acetyltransf_3"/>
    <property type="match status" value="1"/>
</dbReference>
<evidence type="ECO:0000313" key="3">
    <source>
        <dbReference type="Proteomes" id="UP000531840"/>
    </source>
</evidence>
<evidence type="ECO:0000313" key="2">
    <source>
        <dbReference type="EMBL" id="NYS48149.1"/>
    </source>
</evidence>
<feature type="domain" description="N-acetyltransferase" evidence="1">
    <location>
        <begin position="2"/>
        <end position="170"/>
    </location>
</feature>
<protein>
    <submittedName>
        <fullName evidence="2">GNAT family N-acetyltransferase</fullName>
    </submittedName>
</protein>
<name>A0ABX2T3U8_9BACL</name>
<dbReference type="Proteomes" id="UP000531840">
    <property type="component" value="Unassembled WGS sequence"/>
</dbReference>
<proteinExistence type="predicted"/>
<evidence type="ECO:0000259" key="1">
    <source>
        <dbReference type="PROSITE" id="PS51186"/>
    </source>
</evidence>
<gene>
    <name evidence="2" type="ORF">HZY85_08185</name>
</gene>
<keyword evidence="3" id="KW-1185">Reference proteome</keyword>